<dbReference type="RefSeq" id="XP_003171169.1">
    <property type="nucleotide sequence ID" value="XM_003171121.1"/>
</dbReference>
<evidence type="ECO:0000256" key="1">
    <source>
        <dbReference type="SAM" id="MobiDB-lite"/>
    </source>
</evidence>
<gene>
    <name evidence="2" type="ORF">MGYG_07168</name>
</gene>
<accession>E4V296</accession>
<dbReference type="EMBL" id="DS989827">
    <property type="protein sequence ID" value="EFR04161.1"/>
    <property type="molecule type" value="Genomic_DNA"/>
</dbReference>
<feature type="compositionally biased region" description="Basic and acidic residues" evidence="1">
    <location>
        <begin position="90"/>
        <end position="100"/>
    </location>
</feature>
<dbReference type="InParanoid" id="E4V296"/>
<dbReference type="AlphaFoldDB" id="E4V296"/>
<dbReference type="VEuPathDB" id="FungiDB:MGYG_07168"/>
<proteinExistence type="predicted"/>
<dbReference type="Proteomes" id="UP000002669">
    <property type="component" value="Unassembled WGS sequence"/>
</dbReference>
<name>E4V296_ARTGP</name>
<reference evidence="3" key="1">
    <citation type="journal article" date="2012" name="MBio">
        <title>Comparative genome analysis of Trichophyton rubrum and related dermatophytes reveals candidate genes involved in infection.</title>
        <authorList>
            <person name="Martinez D.A."/>
            <person name="Oliver B.G."/>
            <person name="Graeser Y."/>
            <person name="Goldberg J.M."/>
            <person name="Li W."/>
            <person name="Martinez-Rossi N.M."/>
            <person name="Monod M."/>
            <person name="Shelest E."/>
            <person name="Barton R.C."/>
            <person name="Birch E."/>
            <person name="Brakhage A.A."/>
            <person name="Chen Z."/>
            <person name="Gurr S.J."/>
            <person name="Heiman D."/>
            <person name="Heitman J."/>
            <person name="Kosti I."/>
            <person name="Rossi A."/>
            <person name="Saif S."/>
            <person name="Samalova M."/>
            <person name="Saunders C.W."/>
            <person name="Shea T."/>
            <person name="Summerbell R.C."/>
            <person name="Xu J."/>
            <person name="Young S."/>
            <person name="Zeng Q."/>
            <person name="Birren B.W."/>
            <person name="Cuomo C.A."/>
            <person name="White T.C."/>
        </authorList>
    </citation>
    <scope>NUCLEOTIDE SEQUENCE [LARGE SCALE GENOMIC DNA]</scope>
    <source>
        <strain evidence="3">ATCC MYA-4604 / CBS 118893</strain>
    </source>
</reference>
<dbReference type="GeneID" id="10026418"/>
<keyword evidence="3" id="KW-1185">Reference proteome</keyword>
<organism evidence="3">
    <name type="scientific">Arthroderma gypseum (strain ATCC MYA-4604 / CBS 118893)</name>
    <name type="common">Microsporum gypseum</name>
    <dbReference type="NCBI Taxonomy" id="535722"/>
    <lineage>
        <taxon>Eukaryota</taxon>
        <taxon>Fungi</taxon>
        <taxon>Dikarya</taxon>
        <taxon>Ascomycota</taxon>
        <taxon>Pezizomycotina</taxon>
        <taxon>Eurotiomycetes</taxon>
        <taxon>Eurotiomycetidae</taxon>
        <taxon>Onygenales</taxon>
        <taxon>Arthrodermataceae</taxon>
        <taxon>Nannizzia</taxon>
    </lineage>
</organism>
<evidence type="ECO:0000313" key="3">
    <source>
        <dbReference type="Proteomes" id="UP000002669"/>
    </source>
</evidence>
<protein>
    <submittedName>
        <fullName evidence="2">Uncharacterized protein</fullName>
    </submittedName>
</protein>
<dbReference type="HOGENOM" id="CLU_1660292_0_0_1"/>
<feature type="region of interest" description="Disordered" evidence="1">
    <location>
        <begin position="90"/>
        <end position="136"/>
    </location>
</feature>
<feature type="region of interest" description="Disordered" evidence="1">
    <location>
        <begin position="1"/>
        <end position="27"/>
    </location>
</feature>
<sequence>MTNGAKNVWKPLAQESPCQKPEPMPPMNKMTALYKRTSRRTVPYSGLLRDCLPHLPPSKHLQPAGVWRIILRQLYCILALVLSFPKHREAFPGPKEKKSSEGPSSSSFNLEKWGNWSSCRSSRGTKRRPTSLSVHRSWSLATVSPNPGPAGDEKALRIV</sequence>
<evidence type="ECO:0000313" key="2">
    <source>
        <dbReference type="EMBL" id="EFR04161.1"/>
    </source>
</evidence>